<feature type="transmembrane region" description="Helical" evidence="6">
    <location>
        <begin position="418"/>
        <end position="435"/>
    </location>
</feature>
<protein>
    <recommendedName>
        <fullName evidence="9">Flippase</fullName>
    </recommendedName>
</protein>
<keyword evidence="4 6" id="KW-1133">Transmembrane helix</keyword>
<dbReference type="PANTHER" id="PTHR30250">
    <property type="entry name" value="PST FAMILY PREDICTED COLANIC ACID TRANSPORTER"/>
    <property type="match status" value="1"/>
</dbReference>
<proteinExistence type="predicted"/>
<evidence type="ECO:0000313" key="8">
    <source>
        <dbReference type="Proteomes" id="UP000092743"/>
    </source>
</evidence>
<sequence length="473" mass="54515">MNSTVKKFARNFSYTFIANILSIVISTVLLLVVPRFIGVSDYGYWQLYIFYSSYISYMSLGLTDGAYLRYGGWEYNNLYKPVFVSQYWFLVAFDVVVNFLIFLFYSSISTDTSKTIVVALTCLTGVLVVPRSLLTFMLQATNRIKEYAIILILERIVYFILVIIFLMNGIKQFEYLIFADIVGKICSIVYSLFSCKELVFGKMDSIKISIKEIWINISVGSKLLFANFASMLIIGIVRFAIEGNWSIETFGKVSLTLSIANMLMLFINAIAVILFPTLRRTSKEKLPDIYKTMRISITVPLVGLLIFYYPAKSILSVWLPQYAESLTYMALLFPMCLYESKMLLLINTYLKTLRKEKWMLIINLITVGLSLVLTFISVYLLNSLNLAILCIIFLLAFRCIIAELYLAKVLNLRVKKDILLELFMTIVFISVSWYLSALWAAAIYVTAYIGYIILKWNDILYILKNIKRIFKDR</sequence>
<feature type="transmembrane region" description="Helical" evidence="6">
    <location>
        <begin position="146"/>
        <end position="167"/>
    </location>
</feature>
<evidence type="ECO:0000256" key="6">
    <source>
        <dbReference type="SAM" id="Phobius"/>
    </source>
</evidence>
<keyword evidence="5 6" id="KW-0472">Membrane</keyword>
<keyword evidence="2" id="KW-1003">Cell membrane</keyword>
<dbReference type="PANTHER" id="PTHR30250:SF11">
    <property type="entry name" value="O-ANTIGEN TRANSPORTER-RELATED"/>
    <property type="match status" value="1"/>
</dbReference>
<feature type="transmembrane region" description="Helical" evidence="6">
    <location>
        <begin position="173"/>
        <end position="193"/>
    </location>
</feature>
<keyword evidence="3 6" id="KW-0812">Transmembrane</keyword>
<feature type="transmembrane region" description="Helical" evidence="6">
    <location>
        <begin position="253"/>
        <end position="275"/>
    </location>
</feature>
<reference evidence="7 8" key="1">
    <citation type="submission" date="2016-04" db="EMBL/GenBank/DDBJ databases">
        <title>High quality genome of the nematocidal Bacillus thuringiensis MYBT18246.</title>
        <authorList>
            <person name="Hollensteiner J."/>
            <person name="Poehlein A."/>
            <person name="Sproeer C."/>
            <person name="Bunk B."/>
            <person name="Rosenstiel P."/>
            <person name="Schulenburg H."/>
            <person name="Liesegang H."/>
        </authorList>
    </citation>
    <scope>NUCLEOTIDE SEQUENCE [LARGE SCALE GENOMIC DNA]</scope>
    <source>
        <strain evidence="7 8">MYBT18246</strain>
    </source>
</reference>
<feature type="transmembrane region" description="Helical" evidence="6">
    <location>
        <begin position="213"/>
        <end position="241"/>
    </location>
</feature>
<feature type="transmembrane region" description="Helical" evidence="6">
    <location>
        <begin position="12"/>
        <end position="33"/>
    </location>
</feature>
<feature type="transmembrane region" description="Helical" evidence="6">
    <location>
        <begin position="325"/>
        <end position="346"/>
    </location>
</feature>
<dbReference type="EMBL" id="CP015350">
    <property type="protein sequence ID" value="ANS51364.1"/>
    <property type="molecule type" value="Genomic_DNA"/>
</dbReference>
<organism evidence="7 8">
    <name type="scientific">Bacillus thuringiensis</name>
    <dbReference type="NCBI Taxonomy" id="1428"/>
    <lineage>
        <taxon>Bacteria</taxon>
        <taxon>Bacillati</taxon>
        <taxon>Bacillota</taxon>
        <taxon>Bacilli</taxon>
        <taxon>Bacillales</taxon>
        <taxon>Bacillaceae</taxon>
        <taxon>Bacillus</taxon>
        <taxon>Bacillus cereus group</taxon>
    </lineage>
</organism>
<feature type="transmembrane region" description="Helical" evidence="6">
    <location>
        <begin position="87"/>
        <end position="108"/>
    </location>
</feature>
<evidence type="ECO:0000256" key="4">
    <source>
        <dbReference type="ARBA" id="ARBA00022989"/>
    </source>
</evidence>
<evidence type="ECO:0008006" key="9">
    <source>
        <dbReference type="Google" id="ProtNLM"/>
    </source>
</evidence>
<feature type="transmembrane region" description="Helical" evidence="6">
    <location>
        <begin position="114"/>
        <end position="134"/>
    </location>
</feature>
<dbReference type="InterPro" id="IPR050833">
    <property type="entry name" value="Poly_Biosynth_Transport"/>
</dbReference>
<evidence type="ECO:0000256" key="1">
    <source>
        <dbReference type="ARBA" id="ARBA00004651"/>
    </source>
</evidence>
<comment type="subcellular location">
    <subcellularLocation>
        <location evidence="1">Cell membrane</location>
        <topology evidence="1">Multi-pass membrane protein</topology>
    </subcellularLocation>
</comment>
<feature type="transmembrane region" description="Helical" evidence="6">
    <location>
        <begin position="295"/>
        <end position="319"/>
    </location>
</feature>
<evidence type="ECO:0000313" key="7">
    <source>
        <dbReference type="EMBL" id="ANS51364.1"/>
    </source>
</evidence>
<feature type="transmembrane region" description="Helical" evidence="6">
    <location>
        <begin position="45"/>
        <end position="67"/>
    </location>
</feature>
<evidence type="ECO:0000256" key="2">
    <source>
        <dbReference type="ARBA" id="ARBA00022475"/>
    </source>
</evidence>
<feature type="transmembrane region" description="Helical" evidence="6">
    <location>
        <begin position="386"/>
        <end position="406"/>
    </location>
</feature>
<dbReference type="Proteomes" id="UP000092743">
    <property type="component" value="Chromosome"/>
</dbReference>
<dbReference type="AlphaFoldDB" id="A0A9W3SHE2"/>
<evidence type="ECO:0000256" key="3">
    <source>
        <dbReference type="ARBA" id="ARBA00022692"/>
    </source>
</evidence>
<dbReference type="RefSeq" id="WP_065485919.1">
    <property type="nucleotide sequence ID" value="NZ_CP015350.1"/>
</dbReference>
<name>A0A9W3SHE2_BACTU</name>
<feature type="transmembrane region" description="Helical" evidence="6">
    <location>
        <begin position="441"/>
        <end position="463"/>
    </location>
</feature>
<feature type="transmembrane region" description="Helical" evidence="6">
    <location>
        <begin position="358"/>
        <end position="380"/>
    </location>
</feature>
<gene>
    <name evidence="7" type="ORF">BT246_60690</name>
</gene>
<dbReference type="GO" id="GO:0005886">
    <property type="term" value="C:plasma membrane"/>
    <property type="evidence" value="ECO:0007669"/>
    <property type="project" value="UniProtKB-SubCell"/>
</dbReference>
<evidence type="ECO:0000256" key="5">
    <source>
        <dbReference type="ARBA" id="ARBA00023136"/>
    </source>
</evidence>
<accession>A0A9W3SHE2</accession>